<keyword evidence="3" id="KW-0560">Oxidoreductase</keyword>
<evidence type="ECO:0000256" key="2">
    <source>
        <dbReference type="ARBA" id="ARBA00022723"/>
    </source>
</evidence>
<accession>A0A853FVY3</accession>
<evidence type="ECO:0000256" key="1">
    <source>
        <dbReference type="ARBA" id="ARBA00022485"/>
    </source>
</evidence>
<evidence type="ECO:0000313" key="6">
    <source>
        <dbReference type="EMBL" id="NYT48968.1"/>
    </source>
</evidence>
<dbReference type="RefSeq" id="WP_180154266.1">
    <property type="nucleotide sequence ID" value="NZ_JACCEM010000003.1"/>
</dbReference>
<comment type="caution">
    <text evidence="6">The sequence shown here is derived from an EMBL/GenBank/DDBJ whole genome shotgun (WGS) entry which is preliminary data.</text>
</comment>
<keyword evidence="2" id="KW-0479">Metal-binding</keyword>
<organism evidence="6 7">
    <name type="scientific">Parapusillimonas granuli</name>
    <dbReference type="NCBI Taxonomy" id="380911"/>
    <lineage>
        <taxon>Bacteria</taxon>
        <taxon>Pseudomonadati</taxon>
        <taxon>Pseudomonadota</taxon>
        <taxon>Betaproteobacteria</taxon>
        <taxon>Burkholderiales</taxon>
        <taxon>Alcaligenaceae</taxon>
        <taxon>Parapusillimonas</taxon>
    </lineage>
</organism>
<dbReference type="GO" id="GO:0046872">
    <property type="term" value="F:metal ion binding"/>
    <property type="evidence" value="ECO:0007669"/>
    <property type="project" value="UniProtKB-KW"/>
</dbReference>
<reference evidence="6 7" key="1">
    <citation type="submission" date="2020-07" db="EMBL/GenBank/DDBJ databases">
        <title>Taxonomic revisions and descriptions of new bacterial species based on genomic comparisons in the high-G+C-content subgroup of the family Alcaligenaceae.</title>
        <authorList>
            <person name="Szabo A."/>
            <person name="Felfoldi T."/>
        </authorList>
    </citation>
    <scope>NUCLEOTIDE SEQUENCE [LARGE SCALE GENOMIC DNA]</scope>
    <source>
        <strain evidence="6 7">LMG 24012</strain>
    </source>
</reference>
<dbReference type="AlphaFoldDB" id="A0A853FVY3"/>
<dbReference type="PANTHER" id="PTHR43498:SF1">
    <property type="entry name" value="COB--COM HETERODISULFIDE REDUCTASE IRON-SULFUR SUBUNIT A"/>
    <property type="match status" value="1"/>
</dbReference>
<dbReference type="Pfam" id="PF12831">
    <property type="entry name" value="FAD_oxidored"/>
    <property type="match status" value="1"/>
</dbReference>
<dbReference type="GO" id="GO:0051539">
    <property type="term" value="F:4 iron, 4 sulfur cluster binding"/>
    <property type="evidence" value="ECO:0007669"/>
    <property type="project" value="UniProtKB-KW"/>
</dbReference>
<evidence type="ECO:0000256" key="3">
    <source>
        <dbReference type="ARBA" id="ARBA00023002"/>
    </source>
</evidence>
<keyword evidence="7" id="KW-1185">Reference proteome</keyword>
<proteinExistence type="predicted"/>
<dbReference type="SUPFAM" id="SSF51905">
    <property type="entry name" value="FAD/NAD(P)-binding domain"/>
    <property type="match status" value="1"/>
</dbReference>
<gene>
    <name evidence="6" type="ORF">H0A72_06550</name>
</gene>
<keyword evidence="1" id="KW-0004">4Fe-4S</keyword>
<keyword evidence="5" id="KW-0411">Iron-sulfur</keyword>
<dbReference type="PANTHER" id="PTHR43498">
    <property type="entry name" value="FERREDOXIN:COB-COM HETERODISULFIDE REDUCTASE SUBUNIT A"/>
    <property type="match status" value="1"/>
</dbReference>
<keyword evidence="4" id="KW-0408">Iron</keyword>
<evidence type="ECO:0000313" key="7">
    <source>
        <dbReference type="Proteomes" id="UP000559809"/>
    </source>
</evidence>
<dbReference type="EMBL" id="JACCEM010000003">
    <property type="protein sequence ID" value="NYT48968.1"/>
    <property type="molecule type" value="Genomic_DNA"/>
</dbReference>
<dbReference type="GO" id="GO:0016491">
    <property type="term" value="F:oxidoreductase activity"/>
    <property type="evidence" value="ECO:0007669"/>
    <property type="project" value="UniProtKB-KW"/>
</dbReference>
<dbReference type="Proteomes" id="UP000559809">
    <property type="component" value="Unassembled WGS sequence"/>
</dbReference>
<name>A0A853FVY3_9BURK</name>
<evidence type="ECO:0000256" key="4">
    <source>
        <dbReference type="ARBA" id="ARBA00023004"/>
    </source>
</evidence>
<sequence>MAEFSCDVAVIGGGVTGVAAAIAAARQGADVILLEPRPFVGGNATTGLCLHNFISRYGKQVVFGLAQEIVDELIEMGGAVGHIPYEGFTSAVTPVDGNYFRIKVTEMLARAGVRILYGATVVEASCRGRRIASLKFGAKGGLHTLTSPNVIDATGDGDIAAMAGVPFRKGDGPRERMQPISMIMHFHNVDTRRIARELGEVNPAMATRPEGGEPIPVYFNGSFSKWNDEIMKEGLFPNKDRHVFFNTVWPDQINVNTSAVLDLDGTDPTALSRATVELTGQCARIADFLKRHVPGFENSYCVPAAFPGVRESRNIQGRYQLTDDDVLEGRKFDDTIGQVCFPVDIHAPESSQAIFHQIGGDGAFDIPYRCMLPAEFDNLIVAGRCVSATHVAHGATRNMAPCLVMGEAAGIAAAMSSAAKQDAADLDVKGLQARLLENRVYLGEAHTTQG</sequence>
<protein>
    <submittedName>
        <fullName evidence="6">FAD-dependent oxidoreductase</fullName>
    </submittedName>
</protein>
<dbReference type="InterPro" id="IPR039650">
    <property type="entry name" value="HdrA-like"/>
</dbReference>
<dbReference type="InterPro" id="IPR036188">
    <property type="entry name" value="FAD/NAD-bd_sf"/>
</dbReference>
<dbReference type="Gene3D" id="3.50.50.60">
    <property type="entry name" value="FAD/NAD(P)-binding domain"/>
    <property type="match status" value="1"/>
</dbReference>
<evidence type="ECO:0000256" key="5">
    <source>
        <dbReference type="ARBA" id="ARBA00023014"/>
    </source>
</evidence>